<dbReference type="Pfam" id="PF13669">
    <property type="entry name" value="Glyoxalase_4"/>
    <property type="match status" value="1"/>
</dbReference>
<dbReference type="Gene3D" id="3.10.180.10">
    <property type="entry name" value="2,3-Dihydroxybiphenyl 1,2-Dioxygenase, domain 1"/>
    <property type="match status" value="1"/>
</dbReference>
<sequence>MTRLVGPLRQVGIIVDDIDAAMLHWTHVVGVGPFVVFRNLEFDEDYHYRGTRAKPPVTSIAVGHSAGLQVEIIQQHNDAPSAYRDFLAAGRTGLQHVSTWCDDPAQYDSARQRLLDQGLTLVHEGRAAGGPCRFAYFSGAGEAWPQIEISEALIPSVKPLSDFLIAQAAIWDGTNPILDINAVIPLIYGEPDA</sequence>
<accession>A0A7W7AFV6</accession>
<proteinExistence type="predicted"/>
<dbReference type="GO" id="GO:0016829">
    <property type="term" value="F:lyase activity"/>
    <property type="evidence" value="ECO:0007669"/>
    <property type="project" value="UniProtKB-KW"/>
</dbReference>
<comment type="caution">
    <text evidence="1">The sequence shown here is derived from an EMBL/GenBank/DDBJ whole genome shotgun (WGS) entry which is preliminary data.</text>
</comment>
<dbReference type="GO" id="GO:0051213">
    <property type="term" value="F:dioxygenase activity"/>
    <property type="evidence" value="ECO:0007669"/>
    <property type="project" value="UniProtKB-KW"/>
</dbReference>
<organism evidence="1 2">
    <name type="scientific">Novosphingobium taihuense</name>
    <dbReference type="NCBI Taxonomy" id="260085"/>
    <lineage>
        <taxon>Bacteria</taxon>
        <taxon>Pseudomonadati</taxon>
        <taxon>Pseudomonadota</taxon>
        <taxon>Alphaproteobacteria</taxon>
        <taxon>Sphingomonadales</taxon>
        <taxon>Sphingomonadaceae</taxon>
        <taxon>Novosphingobium</taxon>
    </lineage>
</organism>
<dbReference type="Proteomes" id="UP000538566">
    <property type="component" value="Unassembled WGS sequence"/>
</dbReference>
<keyword evidence="1" id="KW-0560">Oxidoreductase</keyword>
<dbReference type="EMBL" id="JACHOA010000008">
    <property type="protein sequence ID" value="MBB4615480.1"/>
    <property type="molecule type" value="Genomic_DNA"/>
</dbReference>
<dbReference type="OrthoDB" id="9792173at2"/>
<keyword evidence="1" id="KW-0456">Lyase</keyword>
<dbReference type="AlphaFoldDB" id="A0A7W7AFV6"/>
<reference evidence="1 2" key="1">
    <citation type="submission" date="2020-08" db="EMBL/GenBank/DDBJ databases">
        <title>Genomic Encyclopedia of Type Strains, Phase IV (KMG-IV): sequencing the most valuable type-strain genomes for metagenomic binning, comparative biology and taxonomic classification.</title>
        <authorList>
            <person name="Goeker M."/>
        </authorList>
    </citation>
    <scope>NUCLEOTIDE SEQUENCE [LARGE SCALE GENOMIC DNA]</scope>
    <source>
        <strain evidence="1 2">DSM 17507</strain>
    </source>
</reference>
<evidence type="ECO:0000313" key="1">
    <source>
        <dbReference type="EMBL" id="MBB4615480.1"/>
    </source>
</evidence>
<dbReference type="SUPFAM" id="SSF54593">
    <property type="entry name" value="Glyoxalase/Bleomycin resistance protein/Dihydroxybiphenyl dioxygenase"/>
    <property type="match status" value="1"/>
</dbReference>
<name>A0A7W7AFV6_9SPHN</name>
<gene>
    <name evidence="1" type="ORF">GGR37_003776</name>
</gene>
<evidence type="ECO:0000313" key="2">
    <source>
        <dbReference type="Proteomes" id="UP000538566"/>
    </source>
</evidence>
<dbReference type="RefSeq" id="WP_144907283.1">
    <property type="nucleotide sequence ID" value="NZ_JACHOA010000008.1"/>
</dbReference>
<keyword evidence="1" id="KW-0223">Dioxygenase</keyword>
<dbReference type="InterPro" id="IPR029068">
    <property type="entry name" value="Glyas_Bleomycin-R_OHBP_Dase"/>
</dbReference>
<keyword evidence="2" id="KW-1185">Reference proteome</keyword>
<protein>
    <submittedName>
        <fullName evidence="1">Catechol 2,3-dioxygenase-like lactoylglutathione lyase family enzyme</fullName>
    </submittedName>
</protein>